<evidence type="ECO:0000259" key="2">
    <source>
        <dbReference type="Pfam" id="PF11796"/>
    </source>
</evidence>
<evidence type="ECO:0000313" key="4">
    <source>
        <dbReference type="Proteomes" id="UP001165135"/>
    </source>
</evidence>
<gene>
    <name evidence="3" type="ORF">Airi01_018840</name>
</gene>
<dbReference type="InterPro" id="IPR024466">
    <property type="entry name" value="CHP02679_N"/>
</dbReference>
<feature type="domain" description="DUF2399" evidence="1">
    <location>
        <begin position="262"/>
        <end position="408"/>
    </location>
</feature>
<sequence>MTLEERAIERFRGPDYRRLLDRARDRLERRGGSLSGTISLPDLTHEERRALDGLLGGARRPGARSTSVDLTRLDAAVRTSCGLSLAGLLETVFGRPLSDRPAERAAKEAARAELLRRVEESPLYASADWFRDWAGARGRLTRLVTRDDAHLFADAVAVLERLESSTGTVELTTLADEVTGDTKALGPRSPLSRLVLDALARRVGVPRPEAAEDCRRLWEVFGVLPDDLASRVLVLNLPAEGAGLGEWLTGAARYGTPFPVTLNQLRKHPVTAARPVVYVCENPTIVRRAAAELGAAAPPLLCTEGLPSLAFHRLASTVTTGGGTLRYHGDFDWPGLAIAHAVMRRHGAEPWRMSAADYLAGVRGADRHLPLKGRESPSPWAPDLATTMAGTGLVVSEETVADRLIADLRSASGTP</sequence>
<evidence type="ECO:0008006" key="5">
    <source>
        <dbReference type="Google" id="ProtNLM"/>
    </source>
</evidence>
<dbReference type="Proteomes" id="UP001165135">
    <property type="component" value="Unassembled WGS sequence"/>
</dbReference>
<evidence type="ECO:0000259" key="1">
    <source>
        <dbReference type="Pfam" id="PF09664"/>
    </source>
</evidence>
<name>A0A9W6RGG7_9ACTN</name>
<dbReference type="EMBL" id="BSTJ01000002">
    <property type="protein sequence ID" value="GLY73617.1"/>
    <property type="molecule type" value="Genomic_DNA"/>
</dbReference>
<dbReference type="Pfam" id="PF09664">
    <property type="entry name" value="DUF2399"/>
    <property type="match status" value="1"/>
</dbReference>
<protein>
    <recommendedName>
        <fullName evidence="5">TIGR02679 family protein</fullName>
    </recommendedName>
</protein>
<dbReference type="InterPro" id="IPR013495">
    <property type="entry name" value="CHP02679"/>
</dbReference>
<accession>A0A9W6RGG7</accession>
<dbReference type="AlphaFoldDB" id="A0A9W6RGG7"/>
<dbReference type="Pfam" id="PF11796">
    <property type="entry name" value="DUF3323"/>
    <property type="match status" value="1"/>
</dbReference>
<evidence type="ECO:0000313" key="3">
    <source>
        <dbReference type="EMBL" id="GLY73617.1"/>
    </source>
</evidence>
<dbReference type="InterPro" id="IPR024465">
    <property type="entry name" value="DUF2399"/>
</dbReference>
<proteinExistence type="predicted"/>
<dbReference type="NCBIfam" id="TIGR02679">
    <property type="entry name" value="TIGR02679 family protein"/>
    <property type="match status" value="1"/>
</dbReference>
<feature type="domain" description="Conserved hypothetical protein CHP02679 N terminus" evidence="2">
    <location>
        <begin position="35"/>
        <end position="239"/>
    </location>
</feature>
<organism evidence="3 4">
    <name type="scientific">Actinoallomurus iriomotensis</name>
    <dbReference type="NCBI Taxonomy" id="478107"/>
    <lineage>
        <taxon>Bacteria</taxon>
        <taxon>Bacillati</taxon>
        <taxon>Actinomycetota</taxon>
        <taxon>Actinomycetes</taxon>
        <taxon>Streptosporangiales</taxon>
        <taxon>Thermomonosporaceae</taxon>
        <taxon>Actinoallomurus</taxon>
    </lineage>
</organism>
<comment type="caution">
    <text evidence="3">The sequence shown here is derived from an EMBL/GenBank/DDBJ whole genome shotgun (WGS) entry which is preliminary data.</text>
</comment>
<dbReference type="RefSeq" id="WP_285619048.1">
    <property type="nucleotide sequence ID" value="NZ_BSTJ01000002.1"/>
</dbReference>
<reference evidence="3" key="1">
    <citation type="submission" date="2023-03" db="EMBL/GenBank/DDBJ databases">
        <title>Actinoallomurus iriomotensis NBRC 103681.</title>
        <authorList>
            <person name="Ichikawa N."/>
            <person name="Sato H."/>
            <person name="Tonouchi N."/>
        </authorList>
    </citation>
    <scope>NUCLEOTIDE SEQUENCE</scope>
    <source>
        <strain evidence="3">NBRC 103681</strain>
    </source>
</reference>